<evidence type="ECO:0000313" key="1">
    <source>
        <dbReference type="EMBL" id="GAA0532172.1"/>
    </source>
</evidence>
<name>A0ABN1D208_SACER</name>
<comment type="caution">
    <text evidence="1">The sequence shown here is derived from an EMBL/GenBank/DDBJ whole genome shotgun (WGS) entry which is preliminary data.</text>
</comment>
<gene>
    <name evidence="1" type="ORF">GCM10009533_34080</name>
</gene>
<proteinExistence type="predicted"/>
<dbReference type="EMBL" id="BAAAGS010000021">
    <property type="protein sequence ID" value="GAA0532172.1"/>
    <property type="molecule type" value="Genomic_DNA"/>
</dbReference>
<evidence type="ECO:0000313" key="2">
    <source>
        <dbReference type="Proteomes" id="UP001500729"/>
    </source>
</evidence>
<keyword evidence="2" id="KW-1185">Reference proteome</keyword>
<organism evidence="1 2">
    <name type="scientific">Saccharopolyspora erythraea</name>
    <name type="common">Streptomyces erythraeus</name>
    <dbReference type="NCBI Taxonomy" id="1836"/>
    <lineage>
        <taxon>Bacteria</taxon>
        <taxon>Bacillati</taxon>
        <taxon>Actinomycetota</taxon>
        <taxon>Actinomycetes</taxon>
        <taxon>Pseudonocardiales</taxon>
        <taxon>Pseudonocardiaceae</taxon>
        <taxon>Saccharopolyspora</taxon>
    </lineage>
</organism>
<accession>A0ABN1D208</accession>
<dbReference type="Proteomes" id="UP001500729">
    <property type="component" value="Unassembled WGS sequence"/>
</dbReference>
<sequence length="137" mass="15103">MTSAEQVGFVAAKEGLAAIGKQTAWIKEQSAAGRLALDPEAAEKAAKHCEEEIEALQDLHREAQLIRTVTGLGDYPDGTSLTRRFKDKAIDTDAGALELIRLMQEELQKQADAFREAAKDYRATDEQISQDMQRGIK</sequence>
<protein>
    <submittedName>
        <fullName evidence="1">Uncharacterized protein</fullName>
    </submittedName>
</protein>
<dbReference type="RefSeq" id="WP_009946594.1">
    <property type="nucleotide sequence ID" value="NZ_BAAAGS010000021.1"/>
</dbReference>
<reference evidence="1 2" key="1">
    <citation type="journal article" date="2019" name="Int. J. Syst. Evol. Microbiol.">
        <title>The Global Catalogue of Microorganisms (GCM) 10K type strain sequencing project: providing services to taxonomists for standard genome sequencing and annotation.</title>
        <authorList>
            <consortium name="The Broad Institute Genomics Platform"/>
            <consortium name="The Broad Institute Genome Sequencing Center for Infectious Disease"/>
            <person name="Wu L."/>
            <person name="Ma J."/>
        </authorList>
    </citation>
    <scope>NUCLEOTIDE SEQUENCE [LARGE SCALE GENOMIC DNA]</scope>
    <source>
        <strain evidence="1 2">JCM 10303</strain>
    </source>
</reference>